<dbReference type="Pfam" id="PF01648">
    <property type="entry name" value="ACPS"/>
    <property type="match status" value="1"/>
</dbReference>
<dbReference type="InterPro" id="IPR002582">
    <property type="entry name" value="ACPS"/>
</dbReference>
<keyword evidence="5 8" id="KW-0460">Magnesium</keyword>
<evidence type="ECO:0000256" key="4">
    <source>
        <dbReference type="ARBA" id="ARBA00022832"/>
    </source>
</evidence>
<evidence type="ECO:0000313" key="10">
    <source>
        <dbReference type="EMBL" id="SQD92622.1"/>
    </source>
</evidence>
<evidence type="ECO:0000256" key="6">
    <source>
        <dbReference type="ARBA" id="ARBA00023098"/>
    </source>
</evidence>
<keyword evidence="11" id="KW-1185">Reference proteome</keyword>
<comment type="similarity">
    <text evidence="8">Belongs to the P-Pant transferase superfamily. AcpS family.</text>
</comment>
<dbReference type="SUPFAM" id="SSF56214">
    <property type="entry name" value="4'-phosphopantetheinyl transferase"/>
    <property type="match status" value="1"/>
</dbReference>
<dbReference type="Gene3D" id="3.90.470.20">
    <property type="entry name" value="4'-phosphopantetheinyl transferase domain"/>
    <property type="match status" value="1"/>
</dbReference>
<dbReference type="GO" id="GO:0008897">
    <property type="term" value="F:holo-[acyl-carrier-protein] synthase activity"/>
    <property type="evidence" value="ECO:0007669"/>
    <property type="project" value="UniProtKB-UniRule"/>
</dbReference>
<sequence>MLALGVDLVEVDRISALIERRGAPRLRRLFTEAELAYALSSPRLTAQRLAARFAAKEAFRKALRRPVPFHEIEVVVDRERPCLAWQGRFYPVSLTHTARYAAAVVVIEPTPPPPPPSAPSASPGA</sequence>
<keyword evidence="6 8" id="KW-0443">Lipid metabolism</keyword>
<dbReference type="GO" id="GO:0000287">
    <property type="term" value="F:magnesium ion binding"/>
    <property type="evidence" value="ECO:0007669"/>
    <property type="project" value="UniProtKB-UniRule"/>
</dbReference>
<dbReference type="GO" id="GO:0005737">
    <property type="term" value="C:cytoplasm"/>
    <property type="evidence" value="ECO:0007669"/>
    <property type="project" value="UniProtKB-SubCell"/>
</dbReference>
<evidence type="ECO:0000259" key="9">
    <source>
        <dbReference type="Pfam" id="PF01648"/>
    </source>
</evidence>
<name>A0A2X3KJN7_9BACT</name>
<feature type="binding site" evidence="8">
    <location>
        <position position="7"/>
    </location>
    <ligand>
        <name>Mg(2+)</name>
        <dbReference type="ChEBI" id="CHEBI:18420"/>
    </ligand>
</feature>
<evidence type="ECO:0000256" key="1">
    <source>
        <dbReference type="ARBA" id="ARBA00022516"/>
    </source>
</evidence>
<dbReference type="AlphaFoldDB" id="A0A2X3KJN7"/>
<dbReference type="NCBIfam" id="TIGR00556">
    <property type="entry name" value="pantethn_trn"/>
    <property type="match status" value="1"/>
</dbReference>
<dbReference type="InterPro" id="IPR004568">
    <property type="entry name" value="Ppantetheine-prot_Trfase_dom"/>
</dbReference>
<dbReference type="InterPro" id="IPR037143">
    <property type="entry name" value="4-PPantetheinyl_Trfase_dom_sf"/>
</dbReference>
<comment type="subcellular location">
    <subcellularLocation>
        <location evidence="8">Cytoplasm</location>
    </subcellularLocation>
</comment>
<dbReference type="KEGG" id="bana:BARAN1_0598"/>
<feature type="domain" description="4'-phosphopantetheinyl transferase" evidence="9">
    <location>
        <begin position="4"/>
        <end position="105"/>
    </location>
</feature>
<evidence type="ECO:0000256" key="8">
    <source>
        <dbReference type="HAMAP-Rule" id="MF_00101"/>
    </source>
</evidence>
<dbReference type="OrthoDB" id="517356at2"/>
<dbReference type="Proteomes" id="UP000249818">
    <property type="component" value="Chromosome BARAN1"/>
</dbReference>
<comment type="cofactor">
    <cofactor evidence="8">
        <name>Mg(2+)</name>
        <dbReference type="ChEBI" id="CHEBI:18420"/>
    </cofactor>
</comment>
<evidence type="ECO:0000256" key="5">
    <source>
        <dbReference type="ARBA" id="ARBA00022842"/>
    </source>
</evidence>
<proteinExistence type="inferred from homology"/>
<organism evidence="10 11">
    <name type="scientific">Candidatus Bipolaricaulis anaerobius</name>
    <dbReference type="NCBI Taxonomy" id="2026885"/>
    <lineage>
        <taxon>Bacteria</taxon>
        <taxon>Candidatus Bipolaricaulota</taxon>
        <taxon>Candidatus Bipolaricaulia</taxon>
        <taxon>Candidatus Bipolaricaulales</taxon>
        <taxon>Candidatus Bipolaricaulaceae</taxon>
        <taxon>Candidatus Bipolaricaulis</taxon>
    </lineage>
</organism>
<reference evidence="11" key="1">
    <citation type="submission" date="2018-05" db="EMBL/GenBank/DDBJ databases">
        <authorList>
            <person name="Hao L."/>
        </authorList>
    </citation>
    <scope>NUCLEOTIDE SEQUENCE [LARGE SCALE GENOMIC DNA]</scope>
</reference>
<keyword evidence="4 8" id="KW-0276">Fatty acid metabolism</keyword>
<dbReference type="InterPro" id="IPR008278">
    <property type="entry name" value="4-PPantetheinyl_Trfase_dom"/>
</dbReference>
<keyword evidence="1 8" id="KW-0444">Lipid biosynthesis</keyword>
<keyword evidence="2 8" id="KW-0808">Transferase</keyword>
<comment type="function">
    <text evidence="8">Transfers the 4'-phosphopantetheine moiety from coenzyme A to a Ser of acyl-carrier-protein.</text>
</comment>
<evidence type="ECO:0000313" key="11">
    <source>
        <dbReference type="Proteomes" id="UP000249818"/>
    </source>
</evidence>
<dbReference type="RefSeq" id="WP_122030814.1">
    <property type="nucleotide sequence ID" value="NZ_LS483254.1"/>
</dbReference>
<comment type="catalytic activity">
    <reaction evidence="8">
        <text>apo-[ACP] + CoA = holo-[ACP] + adenosine 3',5'-bisphosphate + H(+)</text>
        <dbReference type="Rhea" id="RHEA:12068"/>
        <dbReference type="Rhea" id="RHEA-COMP:9685"/>
        <dbReference type="Rhea" id="RHEA-COMP:9690"/>
        <dbReference type="ChEBI" id="CHEBI:15378"/>
        <dbReference type="ChEBI" id="CHEBI:29999"/>
        <dbReference type="ChEBI" id="CHEBI:57287"/>
        <dbReference type="ChEBI" id="CHEBI:58343"/>
        <dbReference type="ChEBI" id="CHEBI:64479"/>
        <dbReference type="EC" id="2.7.8.7"/>
    </reaction>
</comment>
<keyword evidence="3 8" id="KW-0479">Metal-binding</keyword>
<dbReference type="GO" id="GO:0006633">
    <property type="term" value="P:fatty acid biosynthetic process"/>
    <property type="evidence" value="ECO:0007669"/>
    <property type="project" value="UniProtKB-UniRule"/>
</dbReference>
<accession>A0A2X3KJN7</accession>
<keyword evidence="8" id="KW-0963">Cytoplasm</keyword>
<dbReference type="EMBL" id="LS483254">
    <property type="protein sequence ID" value="SQD92622.1"/>
    <property type="molecule type" value="Genomic_DNA"/>
</dbReference>
<dbReference type="EC" id="2.7.8.7" evidence="8"/>
<gene>
    <name evidence="8 10" type="primary">acpS</name>
    <name evidence="10" type="ORF">BARAN1_0598</name>
</gene>
<dbReference type="HAMAP" id="MF_00101">
    <property type="entry name" value="AcpS"/>
    <property type="match status" value="1"/>
</dbReference>
<keyword evidence="7 8" id="KW-0275">Fatty acid biosynthesis</keyword>
<evidence type="ECO:0000256" key="2">
    <source>
        <dbReference type="ARBA" id="ARBA00022679"/>
    </source>
</evidence>
<evidence type="ECO:0000256" key="7">
    <source>
        <dbReference type="ARBA" id="ARBA00023160"/>
    </source>
</evidence>
<evidence type="ECO:0000256" key="3">
    <source>
        <dbReference type="ARBA" id="ARBA00022723"/>
    </source>
</evidence>
<feature type="binding site" evidence="8">
    <location>
        <position position="57"/>
    </location>
    <ligand>
        <name>Mg(2+)</name>
        <dbReference type="ChEBI" id="CHEBI:18420"/>
    </ligand>
</feature>
<protein>
    <recommendedName>
        <fullName evidence="8">Holo-[acyl-carrier-protein] synthase</fullName>
        <shortName evidence="8">Holo-ACP synthase</shortName>
        <ecNumber evidence="8">2.7.8.7</ecNumber>
    </recommendedName>
    <alternativeName>
        <fullName evidence="8">4'-phosphopantetheinyl transferase AcpS</fullName>
    </alternativeName>
</protein>